<evidence type="ECO:0000313" key="3">
    <source>
        <dbReference type="Proteomes" id="UP000030651"/>
    </source>
</evidence>
<dbReference type="GeneID" id="19269386"/>
<sequence length="593" mass="67142">MAEMQIIDGQPLSHTSLQLDSSEPPWLISRTLFAAGSAVTKDIASSVSDDSLISNGIAQQNLDVMVLKNIFDTPFSWDNDEEELVRRVSFETPETYCPVYLSARVNHDRILSRATELWQMDEGEISEPASLPEGMRFIDCYSDSTEGIAVETSQVRYAALSYVWGRPPQEDQESVSATKMPHATIPATIRDAMTVVRKLGIRYLWVDKYCIEESSKHVMISQMGKIYKSALITIVAAAGENPNHGLPGVTFMYHLKYHQAKKEIKIQNVWTEIASSKWSTRAWTFQEGALSPVNLFFTPTQWVLESESAIASDTQGSTQIGSKHSDQGVHYIFQATNEYASRDLTYPCDSLSAFLGVLENWQSADYSHLSGVPHNTKYGRGDSLSFGVFLHGILWGCHQIDLVRVPNVPSWTWAGWRGFTKQDRPYGQFDLTNYYKILRAWKHKDVPDIDIKIYLNDAPYSLWAWDGEELIAKLNENNEKGNLVDTLHITGWSVVELAYSQISEFEVRWDSIAFLDRHKDRHLVMLIVFWPSPPGENTYLSSGPQILVLGKASDTKDAYHRLGRLLWDTTGGLNPEQVAIEGQYFKRRSFTLK</sequence>
<keyword evidence="3" id="KW-1185">Reference proteome</keyword>
<gene>
    <name evidence="2" type="ORF">PFICI_04373</name>
</gene>
<reference evidence="3" key="1">
    <citation type="journal article" date="2015" name="BMC Genomics">
        <title>Genomic and transcriptomic analysis of the endophytic fungus Pestalotiopsis fici reveals its lifestyle and high potential for synthesis of natural products.</title>
        <authorList>
            <person name="Wang X."/>
            <person name="Zhang X."/>
            <person name="Liu L."/>
            <person name="Xiang M."/>
            <person name="Wang W."/>
            <person name="Sun X."/>
            <person name="Che Y."/>
            <person name="Guo L."/>
            <person name="Liu G."/>
            <person name="Guo L."/>
            <person name="Wang C."/>
            <person name="Yin W.B."/>
            <person name="Stadler M."/>
            <person name="Zhang X."/>
            <person name="Liu X."/>
        </authorList>
    </citation>
    <scope>NUCLEOTIDE SEQUENCE [LARGE SCALE GENOMIC DNA]</scope>
    <source>
        <strain evidence="3">W106-1 / CGMCC3.15140</strain>
    </source>
</reference>
<dbReference type="OrthoDB" id="5428863at2759"/>
<dbReference type="Proteomes" id="UP000030651">
    <property type="component" value="Unassembled WGS sequence"/>
</dbReference>
<dbReference type="PANTHER" id="PTHR33112">
    <property type="entry name" value="DOMAIN PROTEIN, PUTATIVE-RELATED"/>
    <property type="match status" value="1"/>
</dbReference>
<dbReference type="Pfam" id="PF06985">
    <property type="entry name" value="HET"/>
    <property type="match status" value="1"/>
</dbReference>
<dbReference type="STRING" id="1229662.W3XAP4"/>
<dbReference type="InterPro" id="IPR010730">
    <property type="entry name" value="HET"/>
</dbReference>
<dbReference type="eggNOG" id="ENOG502SQ1Q">
    <property type="taxonomic scope" value="Eukaryota"/>
</dbReference>
<feature type="domain" description="Heterokaryon incompatibility" evidence="1">
    <location>
        <begin position="157"/>
        <end position="287"/>
    </location>
</feature>
<organism evidence="2 3">
    <name type="scientific">Pestalotiopsis fici (strain W106-1 / CGMCC3.15140)</name>
    <dbReference type="NCBI Taxonomy" id="1229662"/>
    <lineage>
        <taxon>Eukaryota</taxon>
        <taxon>Fungi</taxon>
        <taxon>Dikarya</taxon>
        <taxon>Ascomycota</taxon>
        <taxon>Pezizomycotina</taxon>
        <taxon>Sordariomycetes</taxon>
        <taxon>Xylariomycetidae</taxon>
        <taxon>Amphisphaeriales</taxon>
        <taxon>Sporocadaceae</taxon>
        <taxon>Pestalotiopsis</taxon>
    </lineage>
</organism>
<dbReference type="HOGENOM" id="CLU_460113_0_0_1"/>
<accession>W3XAP4</accession>
<name>W3XAP4_PESFW</name>
<protein>
    <recommendedName>
        <fullName evidence="1">Heterokaryon incompatibility domain-containing protein</fullName>
    </recommendedName>
</protein>
<evidence type="ECO:0000259" key="1">
    <source>
        <dbReference type="Pfam" id="PF06985"/>
    </source>
</evidence>
<dbReference type="RefSeq" id="XP_007831145.1">
    <property type="nucleotide sequence ID" value="XM_007832954.1"/>
</dbReference>
<proteinExistence type="predicted"/>
<dbReference type="PANTHER" id="PTHR33112:SF1">
    <property type="entry name" value="HETEROKARYON INCOMPATIBILITY DOMAIN-CONTAINING PROTEIN"/>
    <property type="match status" value="1"/>
</dbReference>
<dbReference type="EMBL" id="KI912111">
    <property type="protein sequence ID" value="ETS82497.1"/>
    <property type="molecule type" value="Genomic_DNA"/>
</dbReference>
<evidence type="ECO:0000313" key="2">
    <source>
        <dbReference type="EMBL" id="ETS82497.1"/>
    </source>
</evidence>
<dbReference type="InParanoid" id="W3XAP4"/>
<dbReference type="KEGG" id="pfy:PFICI_04373"/>
<dbReference type="AlphaFoldDB" id="W3XAP4"/>